<dbReference type="AlphaFoldDB" id="A0A143HET8"/>
<evidence type="ECO:0000313" key="1">
    <source>
        <dbReference type="EMBL" id="AMW99761.1"/>
    </source>
</evidence>
<sequence length="87" mass="9747">MAFFKEEVYATYSLEDLAKVRGALATGGIKYTYKIKDLSSGWFGLGSSRGSFGNFGINSKYQTQYAILVNKKNVEEAKYVIHKALYT</sequence>
<protein>
    <recommendedName>
        <fullName evidence="3">DUF2007 domain-containing protein</fullName>
    </recommendedName>
</protein>
<evidence type="ECO:0000313" key="2">
    <source>
        <dbReference type="Proteomes" id="UP000076021"/>
    </source>
</evidence>
<evidence type="ECO:0008006" key="3">
    <source>
        <dbReference type="Google" id="ProtNLM"/>
    </source>
</evidence>
<dbReference type="KEGG" id="rst:ATY39_10105"/>
<gene>
    <name evidence="1" type="ORF">ATY39_10105</name>
</gene>
<reference evidence="2" key="2">
    <citation type="submission" date="2016-03" db="EMBL/GenBank/DDBJ databases">
        <authorList>
            <person name="Ploux O."/>
        </authorList>
    </citation>
    <scope>NUCLEOTIDE SEQUENCE [LARGE SCALE GENOMIC DNA]</scope>
    <source>
        <strain evidence="2">PP9</strain>
    </source>
</reference>
<dbReference type="Proteomes" id="UP000076021">
    <property type="component" value="Chromosome"/>
</dbReference>
<organism evidence="1 2">
    <name type="scientific">Rummeliibacillus stabekisii</name>
    <dbReference type="NCBI Taxonomy" id="241244"/>
    <lineage>
        <taxon>Bacteria</taxon>
        <taxon>Bacillati</taxon>
        <taxon>Bacillota</taxon>
        <taxon>Bacilli</taxon>
        <taxon>Bacillales</taxon>
        <taxon>Caryophanaceae</taxon>
        <taxon>Rummeliibacillus</taxon>
    </lineage>
</organism>
<proteinExistence type="predicted"/>
<reference evidence="1 2" key="1">
    <citation type="journal article" date="2016" name="Genome Announc.">
        <title>Whole-Genome Sequence of Rummeliibacillus stabekisii Strain PP9 Isolated from Antarctic Soil.</title>
        <authorList>
            <person name="da Mota F.F."/>
            <person name="Vollu R.E."/>
            <person name="Jurelevicius D."/>
            <person name="Seldin L."/>
        </authorList>
    </citation>
    <scope>NUCLEOTIDE SEQUENCE [LARGE SCALE GENOMIC DNA]</scope>
    <source>
        <strain evidence="1 2">PP9</strain>
    </source>
</reference>
<keyword evidence="2" id="KW-1185">Reference proteome</keyword>
<dbReference type="EMBL" id="CP014806">
    <property type="protein sequence ID" value="AMW99761.1"/>
    <property type="molecule type" value="Genomic_DNA"/>
</dbReference>
<accession>A0A143HET8</accession>
<dbReference type="OrthoDB" id="1734503at2"/>
<dbReference type="RefSeq" id="WP_066789349.1">
    <property type="nucleotide sequence ID" value="NZ_CP014806.1"/>
</dbReference>
<name>A0A143HET8_9BACL</name>